<proteinExistence type="predicted"/>
<gene>
    <name evidence="1" type="ORF">KDI_12970</name>
</gene>
<evidence type="ECO:0000313" key="2">
    <source>
        <dbReference type="Proteomes" id="UP000322530"/>
    </source>
</evidence>
<dbReference type="Proteomes" id="UP000322530">
    <property type="component" value="Unassembled WGS sequence"/>
</dbReference>
<reference evidence="1 2" key="1">
    <citation type="submission" date="2019-01" db="EMBL/GenBank/DDBJ databases">
        <title>Draft genome sequence of Dictyobacter sp. Uno17.</title>
        <authorList>
            <person name="Wang C.M."/>
            <person name="Zheng Y."/>
            <person name="Sakai Y."/>
            <person name="Abe K."/>
            <person name="Yokota A."/>
            <person name="Yabe S."/>
        </authorList>
    </citation>
    <scope>NUCLEOTIDE SEQUENCE [LARGE SCALE GENOMIC DNA]</scope>
    <source>
        <strain evidence="1 2">Uno17</strain>
    </source>
</reference>
<protein>
    <submittedName>
        <fullName evidence="1">Uncharacterized protein</fullName>
    </submittedName>
</protein>
<evidence type="ECO:0000313" key="1">
    <source>
        <dbReference type="EMBL" id="GCF07733.1"/>
    </source>
</evidence>
<keyword evidence="2" id="KW-1185">Reference proteome</keyword>
<accession>A0A5A5T9N2</accession>
<sequence length="319" mass="36325">MFELQSGSDLDRKAFSGRLETVTAKAMEYNRVDVLENIANFLKKEKIPETDNIIFSEKDALNKILEARTIGAARSDNENRERLLETHPQPPKEAIRIHGQSLEIFLNAKSGQAFTGLVHIREKGEYKMFIAPISPSQGNRDTPDKIYAVREHQTDVPYSIYQKRNINFSPIEHFRVIDGKPRPCHAQFAKLIGEKYASDTPEEGKFIGFSVIKGRITDGVTNQYAFVSRTANPFTFKDEKGKEGDRVLPPGWQSAIKRTLDRTSIMEYSIRKVEQIDSEAQSKDYENKIPSLYVDQIKDLINHPSFASARAKMAAKWDL</sequence>
<dbReference type="AlphaFoldDB" id="A0A5A5T9N2"/>
<name>A0A5A5T9N2_9CHLR</name>
<dbReference type="EMBL" id="BIXY01000013">
    <property type="protein sequence ID" value="GCF07733.1"/>
    <property type="molecule type" value="Genomic_DNA"/>
</dbReference>
<organism evidence="1 2">
    <name type="scientific">Dictyobacter arantiisoli</name>
    <dbReference type="NCBI Taxonomy" id="2014874"/>
    <lineage>
        <taxon>Bacteria</taxon>
        <taxon>Bacillati</taxon>
        <taxon>Chloroflexota</taxon>
        <taxon>Ktedonobacteria</taxon>
        <taxon>Ktedonobacterales</taxon>
        <taxon>Dictyobacteraceae</taxon>
        <taxon>Dictyobacter</taxon>
    </lineage>
</organism>
<dbReference type="RefSeq" id="WP_149400736.1">
    <property type="nucleotide sequence ID" value="NZ_BIXY01000013.1"/>
</dbReference>
<comment type="caution">
    <text evidence="1">The sequence shown here is derived from an EMBL/GenBank/DDBJ whole genome shotgun (WGS) entry which is preliminary data.</text>
</comment>